<feature type="domain" description="Lipoyl-binding" evidence="2">
    <location>
        <begin position="4"/>
        <end position="78"/>
    </location>
</feature>
<evidence type="ECO:0000259" key="2">
    <source>
        <dbReference type="PROSITE" id="PS50968"/>
    </source>
</evidence>
<gene>
    <name evidence="3" type="ORF">NMOB1V02_LOCUS1034</name>
</gene>
<dbReference type="InterPro" id="IPR011053">
    <property type="entry name" value="Single_hybrid_motif"/>
</dbReference>
<dbReference type="InterPro" id="IPR000089">
    <property type="entry name" value="Biotin_lipoyl"/>
</dbReference>
<evidence type="ECO:0000313" key="3">
    <source>
        <dbReference type="EMBL" id="CAD7273131.1"/>
    </source>
</evidence>
<name>A0A7R9BF06_9CRUS</name>
<evidence type="ECO:0000256" key="1">
    <source>
        <dbReference type="ARBA" id="ARBA00023267"/>
    </source>
</evidence>
<protein>
    <recommendedName>
        <fullName evidence="2">Lipoyl-binding domain-containing protein</fullName>
    </recommendedName>
</protein>
<reference evidence="3" key="1">
    <citation type="submission" date="2020-11" db="EMBL/GenBank/DDBJ databases">
        <authorList>
            <person name="Tran Van P."/>
        </authorList>
    </citation>
    <scope>NUCLEOTIDE SEQUENCE</scope>
</reference>
<dbReference type="SUPFAM" id="SSF51230">
    <property type="entry name" value="Single hybrid motif"/>
    <property type="match status" value="1"/>
</dbReference>
<dbReference type="PROSITE" id="PS00188">
    <property type="entry name" value="BIOTIN"/>
    <property type="match status" value="1"/>
</dbReference>
<organism evidence="3">
    <name type="scientific">Notodromas monacha</name>
    <dbReference type="NCBI Taxonomy" id="399045"/>
    <lineage>
        <taxon>Eukaryota</taxon>
        <taxon>Metazoa</taxon>
        <taxon>Ecdysozoa</taxon>
        <taxon>Arthropoda</taxon>
        <taxon>Crustacea</taxon>
        <taxon>Oligostraca</taxon>
        <taxon>Ostracoda</taxon>
        <taxon>Podocopa</taxon>
        <taxon>Podocopida</taxon>
        <taxon>Cypridocopina</taxon>
        <taxon>Cypridoidea</taxon>
        <taxon>Cyprididae</taxon>
        <taxon>Notodromas</taxon>
    </lineage>
</organism>
<keyword evidence="4" id="KW-1185">Reference proteome</keyword>
<dbReference type="GO" id="GO:0005739">
    <property type="term" value="C:mitochondrion"/>
    <property type="evidence" value="ECO:0007669"/>
    <property type="project" value="TreeGrafter"/>
</dbReference>
<proteinExistence type="predicted"/>
<dbReference type="GO" id="GO:0004485">
    <property type="term" value="F:methylcrotonoyl-CoA carboxylase activity"/>
    <property type="evidence" value="ECO:0007669"/>
    <property type="project" value="TreeGrafter"/>
</dbReference>
<dbReference type="PANTHER" id="PTHR18866:SF33">
    <property type="entry name" value="METHYLCROTONOYL-COA CARBOXYLASE SUBUNIT ALPHA, MITOCHONDRIAL-RELATED"/>
    <property type="match status" value="1"/>
</dbReference>
<sequence>MKGVSDEGASGLHSPMPGVVNRVEVVPGDQVVKGQTLVVMIAMKMEYVIKAPSAGLVEKVFHKAGDNVARGTELVRLKTDQSREKKLYYVVDASLPLSKLVLMTYFELCRYFLAVCLLSRAAAMELGNR</sequence>
<dbReference type="AlphaFoldDB" id="A0A7R9BF06"/>
<keyword evidence="1" id="KW-0092">Biotin</keyword>
<evidence type="ECO:0000313" key="4">
    <source>
        <dbReference type="Proteomes" id="UP000678499"/>
    </source>
</evidence>
<dbReference type="InterPro" id="IPR050856">
    <property type="entry name" value="Biotin_carboxylase_complex"/>
</dbReference>
<dbReference type="PANTHER" id="PTHR18866">
    <property type="entry name" value="CARBOXYLASE:PYRUVATE/ACETYL-COA/PROPIONYL-COA CARBOXYLASE"/>
    <property type="match status" value="1"/>
</dbReference>
<dbReference type="Proteomes" id="UP000678499">
    <property type="component" value="Unassembled WGS sequence"/>
</dbReference>
<dbReference type="Pfam" id="PF00364">
    <property type="entry name" value="Biotin_lipoyl"/>
    <property type="match status" value="1"/>
</dbReference>
<dbReference type="OrthoDB" id="6779156at2759"/>
<dbReference type="InterPro" id="IPR001882">
    <property type="entry name" value="Biotin_BS"/>
</dbReference>
<dbReference type="EMBL" id="OA882135">
    <property type="protein sequence ID" value="CAD7273131.1"/>
    <property type="molecule type" value="Genomic_DNA"/>
</dbReference>
<dbReference type="FunFam" id="2.40.50.100:FF:000003">
    <property type="entry name" value="Acetyl-CoA carboxylase biotin carboxyl carrier protein"/>
    <property type="match status" value="1"/>
</dbReference>
<dbReference type="PROSITE" id="PS50968">
    <property type="entry name" value="BIOTINYL_LIPOYL"/>
    <property type="match status" value="1"/>
</dbReference>
<dbReference type="CDD" id="cd06850">
    <property type="entry name" value="biotinyl_domain"/>
    <property type="match status" value="1"/>
</dbReference>
<dbReference type="Gene3D" id="2.40.50.100">
    <property type="match status" value="1"/>
</dbReference>
<dbReference type="EMBL" id="CAJPEX010000098">
    <property type="protein sequence ID" value="CAG0913283.1"/>
    <property type="molecule type" value="Genomic_DNA"/>
</dbReference>
<accession>A0A7R9BF06</accession>